<dbReference type="Pfam" id="PF13102">
    <property type="entry name" value="Phage_int_SAM_5"/>
    <property type="match status" value="1"/>
</dbReference>
<dbReference type="GO" id="GO:0015074">
    <property type="term" value="P:DNA integration"/>
    <property type="evidence" value="ECO:0007669"/>
    <property type="project" value="InterPro"/>
</dbReference>
<dbReference type="InterPro" id="IPR010998">
    <property type="entry name" value="Integrase_recombinase_N"/>
</dbReference>
<dbReference type="GO" id="GO:0006310">
    <property type="term" value="P:DNA recombination"/>
    <property type="evidence" value="ECO:0007669"/>
    <property type="project" value="UniProtKB-KW"/>
</dbReference>
<reference evidence="5" key="1">
    <citation type="submission" date="2016-04" db="EMBL/GenBank/DDBJ databases">
        <authorList>
            <person name="Evans L.H."/>
            <person name="Alamgir A."/>
            <person name="Owens N."/>
            <person name="Weber N.D."/>
            <person name="Virtaneva K."/>
            <person name="Barbian K."/>
            <person name="Babar A."/>
            <person name="Rosenke K."/>
        </authorList>
    </citation>
    <scope>NUCLEOTIDE SEQUENCE</scope>
    <source>
        <strain evidence="5">86-1</strain>
    </source>
</reference>
<protein>
    <submittedName>
        <fullName evidence="5">Site-specific recombinase, phage integrase family</fullName>
    </submittedName>
</protein>
<sequence length="410" mass="47033">MFKYAKDGISILTTFDNRRPKQSGLYPIKIQVVHNRKQRYYPTGKELTHADWEKLHETKSKNLISIRSDIKNSFDKIENAVRLLSENGNFSFDALNIYLGRCTGDSVNAAFKTKIEMLLESGNIGNSDVYTCAYKHLEKYAGNNLSFESVTIDWLKKYEKAMLDEGKSYTTISMYIRCIRAIFNEAKSIGIIKEAQYPFGRGKYEVPSGKGRKLALSLAQIKLIITYSDGTEATERYRDLWFFSYLCNGINVNDMLKLKYSNIDGDEIHFYRSKTIHTSKEKKEIEALITSEMKQIISKWGNSNNNPNNYIFPFLTGEETPLEQKRKIQDVTHRINKRLRKIGEAIGISGLSTYTARHSYASVLKRSGANIAYISESLGHSDIKTTENYLASFEKEERIKNAAFLTNFEE</sequence>
<dbReference type="InterPro" id="IPR011010">
    <property type="entry name" value="DNA_brk_join_enz"/>
</dbReference>
<keyword evidence="3" id="KW-0233">DNA recombination</keyword>
<dbReference type="GO" id="GO:0003677">
    <property type="term" value="F:DNA binding"/>
    <property type="evidence" value="ECO:0007669"/>
    <property type="project" value="UniProtKB-KW"/>
</dbReference>
<organism evidence="5">
    <name type="scientific">uncultured Dysgonomonas sp</name>
    <dbReference type="NCBI Taxonomy" id="206096"/>
    <lineage>
        <taxon>Bacteria</taxon>
        <taxon>Pseudomonadati</taxon>
        <taxon>Bacteroidota</taxon>
        <taxon>Bacteroidia</taxon>
        <taxon>Bacteroidales</taxon>
        <taxon>Dysgonomonadaceae</taxon>
        <taxon>Dysgonomonas</taxon>
        <taxon>environmental samples</taxon>
    </lineage>
</organism>
<dbReference type="InterPro" id="IPR002104">
    <property type="entry name" value="Integrase_catalytic"/>
</dbReference>
<name>A0A212JUQ6_9BACT</name>
<comment type="similarity">
    <text evidence="1">Belongs to the 'phage' integrase family.</text>
</comment>
<dbReference type="Pfam" id="PF17293">
    <property type="entry name" value="Arm-DNA-bind_5"/>
    <property type="match status" value="1"/>
</dbReference>
<evidence type="ECO:0000256" key="3">
    <source>
        <dbReference type="ARBA" id="ARBA00023172"/>
    </source>
</evidence>
<dbReference type="InterPro" id="IPR035386">
    <property type="entry name" value="Arm-DNA-bind_5"/>
</dbReference>
<dbReference type="InterPro" id="IPR025269">
    <property type="entry name" value="SAM-like_dom"/>
</dbReference>
<accession>A0A212JUQ6</accession>
<dbReference type="SUPFAM" id="SSF56349">
    <property type="entry name" value="DNA breaking-rejoining enzymes"/>
    <property type="match status" value="1"/>
</dbReference>
<dbReference type="Gene3D" id="1.10.443.10">
    <property type="entry name" value="Intergrase catalytic core"/>
    <property type="match status" value="1"/>
</dbReference>
<dbReference type="Gene3D" id="1.10.150.130">
    <property type="match status" value="1"/>
</dbReference>
<evidence type="ECO:0000256" key="1">
    <source>
        <dbReference type="ARBA" id="ARBA00008857"/>
    </source>
</evidence>
<proteinExistence type="inferred from homology"/>
<dbReference type="PANTHER" id="PTHR30349">
    <property type="entry name" value="PHAGE INTEGRASE-RELATED"/>
    <property type="match status" value="1"/>
</dbReference>
<evidence type="ECO:0000313" key="5">
    <source>
        <dbReference type="EMBL" id="SBW03098.1"/>
    </source>
</evidence>
<dbReference type="AlphaFoldDB" id="A0A212JUQ6"/>
<dbReference type="PANTHER" id="PTHR30349:SF64">
    <property type="entry name" value="PROPHAGE INTEGRASE INTD-RELATED"/>
    <property type="match status" value="1"/>
</dbReference>
<dbReference type="RefSeq" id="WP_296942365.1">
    <property type="nucleotide sequence ID" value="NZ_LT599032.1"/>
</dbReference>
<evidence type="ECO:0000259" key="4">
    <source>
        <dbReference type="PROSITE" id="PS51898"/>
    </source>
</evidence>
<keyword evidence="2" id="KW-0238">DNA-binding</keyword>
<dbReference type="InterPro" id="IPR013762">
    <property type="entry name" value="Integrase-like_cat_sf"/>
</dbReference>
<dbReference type="Pfam" id="PF00589">
    <property type="entry name" value="Phage_integrase"/>
    <property type="match status" value="1"/>
</dbReference>
<evidence type="ECO:0000256" key="2">
    <source>
        <dbReference type="ARBA" id="ARBA00023125"/>
    </source>
</evidence>
<feature type="domain" description="Tyr recombinase" evidence="4">
    <location>
        <begin position="211"/>
        <end position="404"/>
    </location>
</feature>
<dbReference type="InterPro" id="IPR050090">
    <property type="entry name" value="Tyrosine_recombinase_XerCD"/>
</dbReference>
<gene>
    <name evidence="5" type="ORF">KL86DYS1_30486</name>
</gene>
<dbReference type="PROSITE" id="PS51898">
    <property type="entry name" value="TYR_RECOMBINASE"/>
    <property type="match status" value="1"/>
</dbReference>
<dbReference type="EMBL" id="FLUM01000003">
    <property type="protein sequence ID" value="SBW03098.1"/>
    <property type="molecule type" value="Genomic_DNA"/>
</dbReference>